<dbReference type="PANTHER" id="PTHR12428">
    <property type="entry name" value="OXA1"/>
    <property type="match status" value="1"/>
</dbReference>
<dbReference type="OrthoDB" id="2148490at2759"/>
<organism evidence="12 13">
    <name type="scientific">Antrodiella citrinella</name>
    <dbReference type="NCBI Taxonomy" id="2447956"/>
    <lineage>
        <taxon>Eukaryota</taxon>
        <taxon>Fungi</taxon>
        <taxon>Dikarya</taxon>
        <taxon>Basidiomycota</taxon>
        <taxon>Agaricomycotina</taxon>
        <taxon>Agaricomycetes</taxon>
        <taxon>Polyporales</taxon>
        <taxon>Steccherinaceae</taxon>
        <taxon>Antrodiella</taxon>
    </lineage>
</organism>
<sequence length="261" mass="28973">MEILQVSTGMPWFWTIVGAGLLSRVLLFPLSVITMKQSVALIPYQPEVNALRLDMVKAQRSGDPLQMQKAVLKQRVLYEKIGVSMPVMMTAPFMQLPVTLGMFFGIKSMCELPLEQLKWSGLEFLPDLTVTDPTYILPIVATIAMNVQLTAGMQDMSAAPQMPHIINFFRVLSLVGIYFMATLPSGVVVYITTSIIAMVAQTFLLRVSFVRRALGVPVLAKGTGNKPASMMESVEYAKKFFSEKMEDAKQDAIKARTKGRK</sequence>
<dbReference type="Proteomes" id="UP000308730">
    <property type="component" value="Unassembled WGS sequence"/>
</dbReference>
<evidence type="ECO:0000256" key="9">
    <source>
        <dbReference type="RuleBase" id="RU003945"/>
    </source>
</evidence>
<proteinExistence type="inferred from homology"/>
<evidence type="ECO:0000256" key="3">
    <source>
        <dbReference type="ARBA" id="ARBA00022692"/>
    </source>
</evidence>
<evidence type="ECO:0000313" key="13">
    <source>
        <dbReference type="Proteomes" id="UP000308730"/>
    </source>
</evidence>
<feature type="transmembrane region" description="Helical" evidence="10">
    <location>
        <begin position="135"/>
        <end position="153"/>
    </location>
</feature>
<dbReference type="CDD" id="cd20069">
    <property type="entry name" value="5TM_Oxa1-like"/>
    <property type="match status" value="1"/>
</dbReference>
<evidence type="ECO:0000259" key="11">
    <source>
        <dbReference type="Pfam" id="PF02096"/>
    </source>
</evidence>
<evidence type="ECO:0000256" key="5">
    <source>
        <dbReference type="ARBA" id="ARBA00022946"/>
    </source>
</evidence>
<evidence type="ECO:0000256" key="6">
    <source>
        <dbReference type="ARBA" id="ARBA00022989"/>
    </source>
</evidence>
<keyword evidence="7" id="KW-0496">Mitochondrion</keyword>
<dbReference type="AlphaFoldDB" id="A0A4V6S1T9"/>
<evidence type="ECO:0000256" key="1">
    <source>
        <dbReference type="ARBA" id="ARBA00004448"/>
    </source>
</evidence>
<keyword evidence="5" id="KW-0809">Transit peptide</keyword>
<feature type="transmembrane region" description="Helical" evidence="10">
    <location>
        <begin position="187"/>
        <end position="205"/>
    </location>
</feature>
<comment type="similarity">
    <text evidence="2 9">Belongs to the OXA1/ALB3/YidC family.</text>
</comment>
<evidence type="ECO:0000256" key="7">
    <source>
        <dbReference type="ARBA" id="ARBA00023128"/>
    </source>
</evidence>
<dbReference type="EMBL" id="SGPM01000171">
    <property type="protein sequence ID" value="THH28553.1"/>
    <property type="molecule type" value="Genomic_DNA"/>
</dbReference>
<evidence type="ECO:0000256" key="8">
    <source>
        <dbReference type="ARBA" id="ARBA00023136"/>
    </source>
</evidence>
<keyword evidence="13" id="KW-1185">Reference proteome</keyword>
<feature type="transmembrane region" description="Helical" evidence="10">
    <location>
        <begin position="12"/>
        <end position="33"/>
    </location>
</feature>
<evidence type="ECO:0000256" key="4">
    <source>
        <dbReference type="ARBA" id="ARBA00022792"/>
    </source>
</evidence>
<feature type="transmembrane region" description="Helical" evidence="10">
    <location>
        <begin position="83"/>
        <end position="106"/>
    </location>
</feature>
<accession>A0A4V6S1T9</accession>
<evidence type="ECO:0000313" key="12">
    <source>
        <dbReference type="EMBL" id="THH28553.1"/>
    </source>
</evidence>
<keyword evidence="3 9" id="KW-0812">Transmembrane</keyword>
<dbReference type="GO" id="GO:0032979">
    <property type="term" value="P:protein insertion into mitochondrial inner membrane from matrix"/>
    <property type="evidence" value="ECO:0007669"/>
    <property type="project" value="TreeGrafter"/>
</dbReference>
<keyword evidence="8 10" id="KW-0472">Membrane</keyword>
<dbReference type="Pfam" id="PF02096">
    <property type="entry name" value="60KD_IMP"/>
    <property type="match status" value="1"/>
</dbReference>
<evidence type="ECO:0000256" key="2">
    <source>
        <dbReference type="ARBA" id="ARBA00009877"/>
    </source>
</evidence>
<feature type="domain" description="Membrane insertase YidC/Oxa/ALB C-terminal" evidence="11">
    <location>
        <begin position="12"/>
        <end position="205"/>
    </location>
</feature>
<dbReference type="InterPro" id="IPR028055">
    <property type="entry name" value="YidC/Oxa/ALB_C"/>
</dbReference>
<dbReference type="PANTHER" id="PTHR12428:SF66">
    <property type="entry name" value="MITOCHONDRIAL INNER MEMBRANE PROTEIN OXA1L"/>
    <property type="match status" value="1"/>
</dbReference>
<feature type="transmembrane region" description="Helical" evidence="10">
    <location>
        <begin position="165"/>
        <end position="181"/>
    </location>
</feature>
<dbReference type="GO" id="GO:0032977">
    <property type="term" value="F:membrane insertase activity"/>
    <property type="evidence" value="ECO:0007669"/>
    <property type="project" value="InterPro"/>
</dbReference>
<comment type="subcellular location">
    <subcellularLocation>
        <location evidence="9">Membrane</location>
        <topology evidence="9">Multi-pass membrane protein</topology>
    </subcellularLocation>
    <subcellularLocation>
        <location evidence="1">Mitochondrion inner membrane</location>
        <topology evidence="1">Multi-pass membrane protein</topology>
    </subcellularLocation>
</comment>
<dbReference type="InterPro" id="IPR001708">
    <property type="entry name" value="YidC/ALB3/OXA1/COX18"/>
</dbReference>
<protein>
    <recommendedName>
        <fullName evidence="11">Membrane insertase YidC/Oxa/ALB C-terminal domain-containing protein</fullName>
    </recommendedName>
</protein>
<reference evidence="12 13" key="1">
    <citation type="submission" date="2019-02" db="EMBL/GenBank/DDBJ databases">
        <title>Genome sequencing of the rare red list fungi Antrodiella citrinella (Flaviporus citrinellus).</title>
        <authorList>
            <person name="Buettner E."/>
            <person name="Kellner H."/>
        </authorList>
    </citation>
    <scope>NUCLEOTIDE SEQUENCE [LARGE SCALE GENOMIC DNA]</scope>
    <source>
        <strain evidence="12 13">DSM 108506</strain>
    </source>
</reference>
<dbReference type="GO" id="GO:0005743">
    <property type="term" value="C:mitochondrial inner membrane"/>
    <property type="evidence" value="ECO:0007669"/>
    <property type="project" value="UniProtKB-SubCell"/>
</dbReference>
<comment type="caution">
    <text evidence="12">The sequence shown here is derived from an EMBL/GenBank/DDBJ whole genome shotgun (WGS) entry which is preliminary data.</text>
</comment>
<keyword evidence="6 10" id="KW-1133">Transmembrane helix</keyword>
<name>A0A4V6S1T9_9APHY</name>
<keyword evidence="4" id="KW-0999">Mitochondrion inner membrane</keyword>
<evidence type="ECO:0000256" key="10">
    <source>
        <dbReference type="SAM" id="Phobius"/>
    </source>
</evidence>
<gene>
    <name evidence="12" type="ORF">EUX98_g5627</name>
</gene>